<dbReference type="AlphaFoldDB" id="A0AAW0DSG0"/>
<evidence type="ECO:0008006" key="6">
    <source>
        <dbReference type="Google" id="ProtNLM"/>
    </source>
</evidence>
<evidence type="ECO:0000313" key="5">
    <source>
        <dbReference type="Proteomes" id="UP001362999"/>
    </source>
</evidence>
<gene>
    <name evidence="4" type="ORF">R3P38DRAFT_2500856</name>
</gene>
<organism evidence="4 5">
    <name type="scientific">Favolaschia claudopus</name>
    <dbReference type="NCBI Taxonomy" id="2862362"/>
    <lineage>
        <taxon>Eukaryota</taxon>
        <taxon>Fungi</taxon>
        <taxon>Dikarya</taxon>
        <taxon>Basidiomycota</taxon>
        <taxon>Agaricomycotina</taxon>
        <taxon>Agaricomycetes</taxon>
        <taxon>Agaricomycetidae</taxon>
        <taxon>Agaricales</taxon>
        <taxon>Marasmiineae</taxon>
        <taxon>Mycenaceae</taxon>
        <taxon>Favolaschia</taxon>
    </lineage>
</organism>
<feature type="domain" description="CxC5 like cysteine cluster associated with KDZ" evidence="2">
    <location>
        <begin position="103"/>
        <end position="221"/>
    </location>
</feature>
<feature type="region of interest" description="Disordered" evidence="1">
    <location>
        <begin position="397"/>
        <end position="434"/>
    </location>
</feature>
<dbReference type="InterPro" id="IPR040898">
    <property type="entry name" value="CxC6"/>
</dbReference>
<reference evidence="4 5" key="1">
    <citation type="journal article" date="2024" name="J Genomics">
        <title>Draft genome sequencing and assembly of Favolaschia claudopus CIRM-BRFM 2984 isolated from oak limbs.</title>
        <authorList>
            <person name="Navarro D."/>
            <person name="Drula E."/>
            <person name="Chaduli D."/>
            <person name="Cazenave R."/>
            <person name="Ahrendt S."/>
            <person name="Wang J."/>
            <person name="Lipzen A."/>
            <person name="Daum C."/>
            <person name="Barry K."/>
            <person name="Grigoriev I.V."/>
            <person name="Favel A."/>
            <person name="Rosso M.N."/>
            <person name="Martin F."/>
        </authorList>
    </citation>
    <scope>NUCLEOTIDE SEQUENCE [LARGE SCALE GENOMIC DNA]</scope>
    <source>
        <strain evidence="4 5">CIRM-BRFM 2984</strain>
    </source>
</reference>
<dbReference type="Pfam" id="PF18721">
    <property type="entry name" value="CxC6"/>
    <property type="match status" value="1"/>
</dbReference>
<evidence type="ECO:0000256" key="1">
    <source>
        <dbReference type="SAM" id="MobiDB-lite"/>
    </source>
</evidence>
<evidence type="ECO:0000259" key="2">
    <source>
        <dbReference type="Pfam" id="PF18718"/>
    </source>
</evidence>
<dbReference type="EMBL" id="JAWWNJ010000006">
    <property type="protein sequence ID" value="KAK7054178.1"/>
    <property type="molecule type" value="Genomic_DNA"/>
</dbReference>
<keyword evidence="5" id="KW-1185">Reference proteome</keyword>
<protein>
    <recommendedName>
        <fullName evidence="6">CxC5 like cysteine cluster associated with KDZ domain-containing protein</fullName>
    </recommendedName>
</protein>
<proteinExistence type="predicted"/>
<accession>A0AAW0DSG0</accession>
<sequence length="631" mass="72744">MSSLKLADIAAAIAAAQSQSSNVTLFVSIMKRLWNTVVEDASLPDNIVSFLVQVLPTPATVDEIQSLWQELRIHIPTWQGPLLQNEVDNCLRQFGHGHSLVGAEMLYPPYRTCIQPECSQMNIKLKKPYSAQCRVYTLRRGILPAYETSLACHRCNTRYHYAYFVVRASEADSQREFYAEYQPYVHAQESSFVEDRLCEYFGSLMCLSHTSSSDLARSYNLDLGRMDTTNRQTLLSELAQSTVMEAFFLHAILRRSRRYNQTLRVPHRGDLEHRLDNALDFYNQLMAGTGQPQYCHACHDCLKFFRHPDTQRLLYMRGGTTDGVTNGHPRCLVDKCQMRLESMKDHFCPAHLHLQSVCLIRGCDLQAEKGRLTCSQKTHRDKEEEYSKQSESAFSDLTRRLNKDNVPRTSRRKPSSLSTQKASNHSTFIASSGTESGTSKLKLQLTRNWTHNEQLFVLSCGVIISRSTFFYSEGVASVKEFLKRVFPWPWVLPTHIFYDNACHLLQHLNATDDSYFKSVRLAVDVFHARHHHKEDGDTFCNTNNNPALFPELRITEGKWSLNSSIAEQTNVWFGAFQAMTREMSVPRYNFFLDEMILIRNEWFVGEQERKGKQPFMLDFEALKAEWNHEHP</sequence>
<name>A0AAW0DSG0_9AGAR</name>
<comment type="caution">
    <text evidence="4">The sequence shown here is derived from an EMBL/GenBank/DDBJ whole genome shotgun (WGS) entry which is preliminary data.</text>
</comment>
<dbReference type="Pfam" id="PF18718">
    <property type="entry name" value="CxC5"/>
    <property type="match status" value="1"/>
</dbReference>
<evidence type="ECO:0000259" key="3">
    <source>
        <dbReference type="Pfam" id="PF18721"/>
    </source>
</evidence>
<dbReference type="Proteomes" id="UP001362999">
    <property type="component" value="Unassembled WGS sequence"/>
</dbReference>
<feature type="compositionally biased region" description="Basic and acidic residues" evidence="1">
    <location>
        <begin position="397"/>
        <end position="406"/>
    </location>
</feature>
<feature type="compositionally biased region" description="Polar residues" evidence="1">
    <location>
        <begin position="415"/>
        <end position="434"/>
    </location>
</feature>
<feature type="domain" description="CxC6 like cysteine cluster associated with KDZ" evidence="3">
    <location>
        <begin position="321"/>
        <end position="383"/>
    </location>
</feature>
<dbReference type="InterPro" id="IPR041539">
    <property type="entry name" value="CxC5"/>
</dbReference>
<evidence type="ECO:0000313" key="4">
    <source>
        <dbReference type="EMBL" id="KAK7054178.1"/>
    </source>
</evidence>